<feature type="compositionally biased region" description="Polar residues" evidence="7">
    <location>
        <begin position="88"/>
        <end position="97"/>
    </location>
</feature>
<accession>A0A316YXH0</accession>
<reference evidence="8 9" key="1">
    <citation type="journal article" date="2018" name="Mol. Biol. Evol.">
        <title>Broad Genomic Sampling Reveals a Smut Pathogenic Ancestry of the Fungal Clade Ustilaginomycotina.</title>
        <authorList>
            <person name="Kijpornyongpan T."/>
            <person name="Mondo S.J."/>
            <person name="Barry K."/>
            <person name="Sandor L."/>
            <person name="Lee J."/>
            <person name="Lipzen A."/>
            <person name="Pangilinan J."/>
            <person name="LaButti K."/>
            <person name="Hainaut M."/>
            <person name="Henrissat B."/>
            <person name="Grigoriev I.V."/>
            <person name="Spatafora J.W."/>
            <person name="Aime M.C."/>
        </authorList>
    </citation>
    <scope>NUCLEOTIDE SEQUENCE [LARGE SCALE GENOMIC DNA]</scope>
    <source>
        <strain evidence="8 9">MCA 4198</strain>
    </source>
</reference>
<dbReference type="InParanoid" id="A0A316YXH0"/>
<dbReference type="GO" id="GO:0005829">
    <property type="term" value="C:cytosol"/>
    <property type="evidence" value="ECO:0007669"/>
    <property type="project" value="UniProtKB-SubCell"/>
</dbReference>
<evidence type="ECO:0000256" key="3">
    <source>
        <dbReference type="ARBA" id="ARBA00004514"/>
    </source>
</evidence>
<dbReference type="GO" id="GO:0005783">
    <property type="term" value="C:endoplasmic reticulum"/>
    <property type="evidence" value="ECO:0007669"/>
    <property type="project" value="UniProtKB-SubCell"/>
</dbReference>
<evidence type="ECO:0000313" key="8">
    <source>
        <dbReference type="EMBL" id="PWN93891.1"/>
    </source>
</evidence>
<feature type="region of interest" description="Disordered" evidence="7">
    <location>
        <begin position="382"/>
        <end position="431"/>
    </location>
</feature>
<dbReference type="GeneID" id="37047363"/>
<sequence>MKPSRTLSRQQQPQSQPEVNLAVPRKTTMASPSALAEGPSPTQLAFAVAHPIASLAKIASDHGLSHDSGVSFNSNSLPKAKRPKKGMSLQQNLSTSLAVPHGETSGSIPEPSTSSSGSSSLDVTAIDEGASTTKMVSESPGTTAAFDARDDTWADVARHVKPFGDTLRHDRLRSTLGKTELSQHCIKLIDISVTTLKDGHFDVAATATADEPRSPLDSSLYEAQTELLRVLGNLCIDDDVNRTALLEEKGWKSIVDLLEMILEHSNGRAPTFSMQVLTLLRSATGALLNMQLDHSETRLAMRRDISAVRTLLALATSQAVYVPGEWIEEKLLRDRVPGGWQDAGAVDVKPESEEEEEMKVMTKMGASIVTWAWKILQDICTSEEQDNKGSPDAEATDDAATAAGHGQGHGQDPQDRVDTPSTRQGSDSDSEKPIEALVAAGAAHLLYLPLLSFLPPAAGPDQEAKTGDEPESDLTARWYADDVSDLIDYDIDIVQLASELIESAALDSASFREEALSSKSHPRLSSSDDRRMRTGRSPARWHCALEAMMAILDEADPPREWSTESLSSGHSGPPPPSEPESAQEASSTFSRTKAAMARAIVAVSGEDANMAKLFGKGEQGGKSWFIETLKRWMARNVSERDDLVSTAMLSMGNLARTDDHCLALVQDHGLVPPLTQLITPDADIKVAHGVVSLLKNLSIPAANKLVIGSENKAVTLVAPYLGPAKDHVQPLQFATVGLLKHLCSGCTENSLNFVTESTTGSKDSVLDSLLDLVQRSDDVPTKMEGTRILVNAIKTLWSSKEDARSSITAHTKLQARTRLVSAGVAGALCEMVRNSPKYPVLVNEGIMSLALLGSEGSKGSRLVARALLADPTEGVLDEEPEALASGEQGAVASSPAKSLTTPATAQSRKPPSRRPTNDSLASKSSQPPPPPPCCADMVSNVLARRDARMPPQFASNACSLIYGLVEADKRSSTSSTPTSAATTTAAAVASGRDQDDPLRKLLSVLRPSLIHLADQGPQESLESAQRALKAVDGALSSRV</sequence>
<feature type="compositionally biased region" description="Polar residues" evidence="7">
    <location>
        <begin position="895"/>
        <end position="909"/>
    </location>
</feature>
<dbReference type="Proteomes" id="UP000245768">
    <property type="component" value="Unassembled WGS sequence"/>
</dbReference>
<feature type="region of interest" description="Disordered" evidence="7">
    <location>
        <begin position="557"/>
        <end position="589"/>
    </location>
</feature>
<feature type="region of interest" description="Disordered" evidence="7">
    <location>
        <begin position="1"/>
        <end position="40"/>
    </location>
</feature>
<evidence type="ECO:0000256" key="6">
    <source>
        <dbReference type="ARBA" id="ARBA00023128"/>
    </source>
</evidence>
<dbReference type="RefSeq" id="XP_025381089.1">
    <property type="nucleotide sequence ID" value="XM_025525447.1"/>
</dbReference>
<evidence type="ECO:0008006" key="10">
    <source>
        <dbReference type="Google" id="ProtNLM"/>
    </source>
</evidence>
<dbReference type="EMBL" id="KZ819634">
    <property type="protein sequence ID" value="PWN93891.1"/>
    <property type="molecule type" value="Genomic_DNA"/>
</dbReference>
<dbReference type="Gene3D" id="1.25.10.10">
    <property type="entry name" value="Leucine-rich Repeat Variant"/>
    <property type="match status" value="2"/>
</dbReference>
<keyword evidence="4" id="KW-0963">Cytoplasm</keyword>
<dbReference type="InterPro" id="IPR040144">
    <property type="entry name" value="RAP1GDS1"/>
</dbReference>
<dbReference type="GO" id="GO:0005739">
    <property type="term" value="C:mitochondrion"/>
    <property type="evidence" value="ECO:0007669"/>
    <property type="project" value="UniProtKB-SubCell"/>
</dbReference>
<dbReference type="InterPro" id="IPR016024">
    <property type="entry name" value="ARM-type_fold"/>
</dbReference>
<gene>
    <name evidence="8" type="ORF">FA10DRAFT_34110</name>
</gene>
<dbReference type="SUPFAM" id="SSF48371">
    <property type="entry name" value="ARM repeat"/>
    <property type="match status" value="1"/>
</dbReference>
<dbReference type="STRING" id="215250.A0A316YXH0"/>
<evidence type="ECO:0000256" key="4">
    <source>
        <dbReference type="ARBA" id="ARBA00022490"/>
    </source>
</evidence>
<feature type="compositionally biased region" description="Polar residues" evidence="7">
    <location>
        <begin position="68"/>
        <end position="77"/>
    </location>
</feature>
<evidence type="ECO:0000256" key="1">
    <source>
        <dbReference type="ARBA" id="ARBA00004173"/>
    </source>
</evidence>
<feature type="region of interest" description="Disordered" evidence="7">
    <location>
        <begin position="883"/>
        <end position="937"/>
    </location>
</feature>
<keyword evidence="9" id="KW-1185">Reference proteome</keyword>
<name>A0A316YXH0_9BASI</name>
<keyword evidence="6" id="KW-0496">Mitochondrion</keyword>
<protein>
    <recommendedName>
        <fullName evidence="10">ARM repeat-containing protein</fullName>
    </recommendedName>
</protein>
<feature type="region of interest" description="Disordered" evidence="7">
    <location>
        <begin position="67"/>
        <end position="122"/>
    </location>
</feature>
<keyword evidence="5" id="KW-0256">Endoplasmic reticulum</keyword>
<evidence type="ECO:0000313" key="9">
    <source>
        <dbReference type="Proteomes" id="UP000245768"/>
    </source>
</evidence>
<evidence type="ECO:0000256" key="7">
    <source>
        <dbReference type="SAM" id="MobiDB-lite"/>
    </source>
</evidence>
<proteinExistence type="predicted"/>
<dbReference type="SMART" id="SM00185">
    <property type="entry name" value="ARM"/>
    <property type="match status" value="3"/>
</dbReference>
<feature type="compositionally biased region" description="Polar residues" evidence="7">
    <location>
        <begin position="1"/>
        <end position="18"/>
    </location>
</feature>
<comment type="subcellular location">
    <subcellularLocation>
        <location evidence="3">Cytoplasm</location>
        <location evidence="3">Cytosol</location>
    </subcellularLocation>
    <subcellularLocation>
        <location evidence="2">Endoplasmic reticulum</location>
    </subcellularLocation>
    <subcellularLocation>
        <location evidence="1">Mitochondrion</location>
    </subcellularLocation>
</comment>
<dbReference type="AlphaFoldDB" id="A0A316YXH0"/>
<dbReference type="InterPro" id="IPR011989">
    <property type="entry name" value="ARM-like"/>
</dbReference>
<dbReference type="OrthoDB" id="26149at2759"/>
<evidence type="ECO:0000256" key="2">
    <source>
        <dbReference type="ARBA" id="ARBA00004240"/>
    </source>
</evidence>
<feature type="region of interest" description="Disordered" evidence="7">
    <location>
        <begin position="513"/>
        <end position="536"/>
    </location>
</feature>
<dbReference type="GO" id="GO:0005085">
    <property type="term" value="F:guanyl-nucleotide exchange factor activity"/>
    <property type="evidence" value="ECO:0007669"/>
    <property type="project" value="InterPro"/>
</dbReference>
<evidence type="ECO:0000256" key="5">
    <source>
        <dbReference type="ARBA" id="ARBA00022824"/>
    </source>
</evidence>
<organism evidence="8 9">
    <name type="scientific">Acaromyces ingoldii</name>
    <dbReference type="NCBI Taxonomy" id="215250"/>
    <lineage>
        <taxon>Eukaryota</taxon>
        <taxon>Fungi</taxon>
        <taxon>Dikarya</taxon>
        <taxon>Basidiomycota</taxon>
        <taxon>Ustilaginomycotina</taxon>
        <taxon>Exobasidiomycetes</taxon>
        <taxon>Exobasidiales</taxon>
        <taxon>Cryptobasidiaceae</taxon>
        <taxon>Acaromyces</taxon>
    </lineage>
</organism>
<dbReference type="InterPro" id="IPR000225">
    <property type="entry name" value="Armadillo"/>
</dbReference>
<dbReference type="PANTHER" id="PTHR10957">
    <property type="entry name" value="RAP1 GTPASE-GDP DISSOCIATION STIMULATOR 1"/>
    <property type="match status" value="1"/>
</dbReference>
<feature type="compositionally biased region" description="Low complexity" evidence="7">
    <location>
        <begin position="103"/>
        <end position="120"/>
    </location>
</feature>